<keyword evidence="4" id="KW-1185">Reference proteome</keyword>
<dbReference type="STRING" id="118168.MC7420_1185"/>
<dbReference type="GO" id="GO:0005737">
    <property type="term" value="C:cytoplasm"/>
    <property type="evidence" value="ECO:0007669"/>
    <property type="project" value="TreeGrafter"/>
</dbReference>
<protein>
    <submittedName>
        <fullName evidence="3">Caspase domain protein</fullName>
    </submittedName>
</protein>
<evidence type="ECO:0000313" key="3">
    <source>
        <dbReference type="EMBL" id="EDX73389.1"/>
    </source>
</evidence>
<reference evidence="3 4" key="1">
    <citation type="submission" date="2008-07" db="EMBL/GenBank/DDBJ databases">
        <authorList>
            <person name="Tandeau de Marsac N."/>
            <person name="Ferriera S."/>
            <person name="Johnson J."/>
            <person name="Kravitz S."/>
            <person name="Beeson K."/>
            <person name="Sutton G."/>
            <person name="Rogers Y.-H."/>
            <person name="Friedman R."/>
            <person name="Frazier M."/>
            <person name="Venter J.C."/>
        </authorList>
    </citation>
    <scope>NUCLEOTIDE SEQUENCE [LARGE SCALE GENOMIC DNA]</scope>
    <source>
        <strain evidence="3 4">PCC 7420</strain>
    </source>
</reference>
<dbReference type="SUPFAM" id="SSF52129">
    <property type="entry name" value="Caspase-like"/>
    <property type="match status" value="1"/>
</dbReference>
<dbReference type="HOGENOM" id="CLU_023909_0_0_3"/>
<evidence type="ECO:0000259" key="2">
    <source>
        <dbReference type="Pfam" id="PF14326"/>
    </source>
</evidence>
<accession>B4VXL2</accession>
<dbReference type="InterPro" id="IPR011600">
    <property type="entry name" value="Pept_C14_caspase"/>
</dbReference>
<dbReference type="InterPro" id="IPR029030">
    <property type="entry name" value="Caspase-like_dom_sf"/>
</dbReference>
<dbReference type="GO" id="GO:0006508">
    <property type="term" value="P:proteolysis"/>
    <property type="evidence" value="ECO:0007669"/>
    <property type="project" value="InterPro"/>
</dbReference>
<feature type="domain" description="DUF4384" evidence="2">
    <location>
        <begin position="586"/>
        <end position="674"/>
    </location>
</feature>
<feature type="domain" description="Peptidase C14 caspase" evidence="1">
    <location>
        <begin position="44"/>
        <end position="321"/>
    </location>
</feature>
<dbReference type="PANTHER" id="PTHR48104">
    <property type="entry name" value="METACASPASE-4"/>
    <property type="match status" value="1"/>
</dbReference>
<evidence type="ECO:0000259" key="1">
    <source>
        <dbReference type="Pfam" id="PF00656"/>
    </source>
</evidence>
<dbReference type="eggNOG" id="COG4249">
    <property type="taxonomic scope" value="Bacteria"/>
</dbReference>
<proteinExistence type="predicted"/>
<organism evidence="3 4">
    <name type="scientific">Coleofasciculus chthonoplastes PCC 7420</name>
    <dbReference type="NCBI Taxonomy" id="118168"/>
    <lineage>
        <taxon>Bacteria</taxon>
        <taxon>Bacillati</taxon>
        <taxon>Cyanobacteriota</taxon>
        <taxon>Cyanophyceae</taxon>
        <taxon>Coleofasciculales</taxon>
        <taxon>Coleofasciculaceae</taxon>
        <taxon>Coleofasciculus</taxon>
    </lineage>
</organism>
<dbReference type="Gene3D" id="3.40.50.1460">
    <property type="match status" value="1"/>
</dbReference>
<dbReference type="PROSITE" id="PS51318">
    <property type="entry name" value="TAT"/>
    <property type="match status" value="1"/>
</dbReference>
<dbReference type="GO" id="GO:0004197">
    <property type="term" value="F:cysteine-type endopeptidase activity"/>
    <property type="evidence" value="ECO:0007669"/>
    <property type="project" value="InterPro"/>
</dbReference>
<gene>
    <name evidence="3" type="ORF">MC7420_1185</name>
</gene>
<dbReference type="PANTHER" id="PTHR48104:SF30">
    <property type="entry name" value="METACASPASE-1"/>
    <property type="match status" value="1"/>
</dbReference>
<dbReference type="InterPro" id="IPR025493">
    <property type="entry name" value="DUF4384"/>
</dbReference>
<dbReference type="OrthoDB" id="505527at2"/>
<dbReference type="InterPro" id="IPR006311">
    <property type="entry name" value="TAT_signal"/>
</dbReference>
<dbReference type="RefSeq" id="WP_006103464.1">
    <property type="nucleotide sequence ID" value="NZ_DS989858.1"/>
</dbReference>
<dbReference type="InterPro" id="IPR050452">
    <property type="entry name" value="Metacaspase"/>
</dbReference>
<evidence type="ECO:0000313" key="4">
    <source>
        <dbReference type="Proteomes" id="UP000003835"/>
    </source>
</evidence>
<dbReference type="Proteomes" id="UP000003835">
    <property type="component" value="Unassembled WGS sequence"/>
</dbReference>
<name>B4VXL2_9CYAN</name>
<dbReference type="Pfam" id="PF00656">
    <property type="entry name" value="Peptidase_C14"/>
    <property type="match status" value="1"/>
</dbReference>
<dbReference type="AlphaFoldDB" id="B4VXL2"/>
<dbReference type="EMBL" id="DS989858">
    <property type="protein sequence ID" value="EDX73389.1"/>
    <property type="molecule type" value="Genomic_DNA"/>
</dbReference>
<sequence length="757" mass="82817">MSPIKRRQFLQFAGSTLATLGLSQLDFHRQAQQYARVLAQQTPRKLALLVGINKYPPGISSLRGCLTDVEMQYELLVHRFGFNPKDILRLTDDTPNKPTRQNLLDAFETHLIEQAQPGDIVVFHYSGHGSLVLDPDAIPIHPDIQGYNGTMVVYDSRQNNQDFHVNDIMGKTLFLLMSALNTENVTVVLDSCHSGGGTRGNLVYRALDSRLSGNNAQPSAAELAYQERWMTKLGLSPSQLKILRTQGIAKGMALGSAQANQLAADAPFGDFYAGAFTYLLTRYLWQQPFNKPLATVFANLARSTRDVAQASHLEQDPIFQVKPGSDYAQKPLYFLDPDTPAAEAVVRRIEGDQVTFWLGGISSQSLQAFEEGAEFNLIDTKGQVVGEVVQTHRLGLVGYGRLKSSQRQTIPPGTLMRERIRGVPANLALKIGLHESLGNQTEAARAVLETIERVNVVPVNASTVADYLLGRMSQESLQQARQRDIVTSASMGSIGLFSAGLTPVPDSFGQPEESITQAVQRLRPRLTMLLAGRILHSVLNSDTSQLNITVDINPLGRRGASVSTGRPSEAEAELVTQTLETEITQLQIGTEVELVIHNHENRSLYIGVLVIFANGDIYVLHPITWGAPEEAAKLGSGESMVIPQKIGDPTKDFRLVVQEPAGFFELLVLASTEPLRDALKGLQDIARRRGASGTPLGFTEDITEGADSESPVAVIDSLLGDLDRMSRGRIASVRVRRRHSIDTTKLAAISTILKVVE</sequence>
<dbReference type="Pfam" id="PF14326">
    <property type="entry name" value="DUF4384"/>
    <property type="match status" value="1"/>
</dbReference>